<gene>
    <name evidence="6" type="ORF">CLV63_101370</name>
</gene>
<dbReference type="InterPro" id="IPR029058">
    <property type="entry name" value="AB_hydrolase_fold"/>
</dbReference>
<dbReference type="PANTHER" id="PTHR21661">
    <property type="entry name" value="EPOXIDE HYDROLASE 1-RELATED"/>
    <property type="match status" value="1"/>
</dbReference>
<dbReference type="PANTHER" id="PTHR21661:SF35">
    <property type="entry name" value="EPOXIDE HYDROLASE"/>
    <property type="match status" value="1"/>
</dbReference>
<reference evidence="6 7" key="1">
    <citation type="submission" date="2018-03" db="EMBL/GenBank/DDBJ databases">
        <title>Genomic Encyclopedia of Archaeal and Bacterial Type Strains, Phase II (KMG-II): from individual species to whole genera.</title>
        <authorList>
            <person name="Goeker M."/>
        </authorList>
    </citation>
    <scope>NUCLEOTIDE SEQUENCE [LARGE SCALE GENOMIC DNA]</scope>
    <source>
        <strain evidence="6 7">DSM 45312</strain>
    </source>
</reference>
<organism evidence="6 7">
    <name type="scientific">Murinocardiopsis flavida</name>
    <dbReference type="NCBI Taxonomy" id="645275"/>
    <lineage>
        <taxon>Bacteria</taxon>
        <taxon>Bacillati</taxon>
        <taxon>Actinomycetota</taxon>
        <taxon>Actinomycetes</taxon>
        <taxon>Streptosporangiales</taxon>
        <taxon>Nocardiopsidaceae</taxon>
        <taxon>Murinocardiopsis</taxon>
    </lineage>
</organism>
<evidence type="ECO:0000259" key="5">
    <source>
        <dbReference type="Pfam" id="PF06441"/>
    </source>
</evidence>
<dbReference type="Gene3D" id="3.40.50.1820">
    <property type="entry name" value="alpha/beta hydrolase"/>
    <property type="match status" value="1"/>
</dbReference>
<proteinExistence type="inferred from homology"/>
<name>A0A2P8DUK1_9ACTN</name>
<dbReference type="OrthoDB" id="5171248at2"/>
<comment type="caution">
    <text evidence="6">The sequence shown here is derived from an EMBL/GenBank/DDBJ whole genome shotgun (WGS) entry which is preliminary data.</text>
</comment>
<evidence type="ECO:0000256" key="1">
    <source>
        <dbReference type="ARBA" id="ARBA00010088"/>
    </source>
</evidence>
<dbReference type="PRINTS" id="PR00412">
    <property type="entry name" value="EPOXHYDRLASE"/>
</dbReference>
<accession>A0A2P8DUK1</accession>
<protein>
    <submittedName>
        <fullName evidence="6">Microsomal epoxide hydrolase</fullName>
    </submittedName>
</protein>
<dbReference type="EMBL" id="PYGA01000001">
    <property type="protein sequence ID" value="PSL00891.1"/>
    <property type="molecule type" value="Genomic_DNA"/>
</dbReference>
<evidence type="ECO:0000256" key="4">
    <source>
        <dbReference type="PIRSR" id="PIRSR001112-1"/>
    </source>
</evidence>
<keyword evidence="2" id="KW-0058">Aromatic hydrocarbons catabolism</keyword>
<dbReference type="InterPro" id="IPR000639">
    <property type="entry name" value="Epox_hydrolase-like"/>
</dbReference>
<keyword evidence="3 6" id="KW-0378">Hydrolase</keyword>
<dbReference type="AlphaFoldDB" id="A0A2P8DUK1"/>
<evidence type="ECO:0000313" key="6">
    <source>
        <dbReference type="EMBL" id="PSL00891.1"/>
    </source>
</evidence>
<dbReference type="RefSeq" id="WP_146165502.1">
    <property type="nucleotide sequence ID" value="NZ_PYGA01000001.1"/>
</dbReference>
<sequence>MDATTAAQPFTIDISADTLADLRARLRRTRWPDPAPRPAWHSGMDSDLLAALVAHWADGFRWDRVQADLNRLPHFLAPVDGLDVHFVHCRADAADGVPVLALHGWPATFVQMTRLIPLLTAPRPGAGRARDVVVPSLPGFGFSARPGEPGWNIDAIARAMHRLMTGVLGYHRYAVRGSDFGLAVALRLGALYPRHVAGVHVGGTHLRVDEVPGDLTGAERTFVAAARAWYAEEGGYIDIQSTKPQTLGHALADSPAGLLAWIVEKHRTWCARPADLLSVFSPDDLLTTATVYWATNTVTSSLRLYQEERISPAPHDPVAVPLAVSQPAEEEYRTPVEWWERRHPVARYSVLPGAGHFPEWEAPRALAADLHAFLAALD</sequence>
<dbReference type="InterPro" id="IPR016292">
    <property type="entry name" value="Epoxide_hydrolase"/>
</dbReference>
<feature type="active site" description="Proton donor" evidence="4">
    <location>
        <position position="305"/>
    </location>
</feature>
<comment type="similarity">
    <text evidence="1">Belongs to the peptidase S33 family.</text>
</comment>
<feature type="active site" description="Nucleophile" evidence="4">
    <location>
        <position position="179"/>
    </location>
</feature>
<dbReference type="Proteomes" id="UP000240542">
    <property type="component" value="Unassembled WGS sequence"/>
</dbReference>
<keyword evidence="7" id="KW-1185">Reference proteome</keyword>
<evidence type="ECO:0000256" key="3">
    <source>
        <dbReference type="ARBA" id="ARBA00022801"/>
    </source>
</evidence>
<feature type="domain" description="Epoxide hydrolase N-terminal" evidence="5">
    <location>
        <begin position="8"/>
        <end position="111"/>
    </location>
</feature>
<evidence type="ECO:0000313" key="7">
    <source>
        <dbReference type="Proteomes" id="UP000240542"/>
    </source>
</evidence>
<feature type="active site" description="Proton acceptor" evidence="4">
    <location>
        <position position="356"/>
    </location>
</feature>
<dbReference type="GO" id="GO:0004301">
    <property type="term" value="F:epoxide hydrolase activity"/>
    <property type="evidence" value="ECO:0007669"/>
    <property type="project" value="TreeGrafter"/>
</dbReference>
<dbReference type="InterPro" id="IPR010497">
    <property type="entry name" value="Epoxide_hydro_N"/>
</dbReference>
<evidence type="ECO:0000256" key="2">
    <source>
        <dbReference type="ARBA" id="ARBA00022797"/>
    </source>
</evidence>
<dbReference type="SUPFAM" id="SSF53474">
    <property type="entry name" value="alpha/beta-Hydrolases"/>
    <property type="match status" value="1"/>
</dbReference>
<dbReference type="PIRSF" id="PIRSF001112">
    <property type="entry name" value="Epoxide_hydrolase"/>
    <property type="match status" value="1"/>
</dbReference>
<dbReference type="GO" id="GO:0097176">
    <property type="term" value="P:epoxide metabolic process"/>
    <property type="evidence" value="ECO:0007669"/>
    <property type="project" value="TreeGrafter"/>
</dbReference>
<dbReference type="Pfam" id="PF06441">
    <property type="entry name" value="EHN"/>
    <property type="match status" value="1"/>
</dbReference>